<evidence type="ECO:0000313" key="1">
    <source>
        <dbReference type="EMBL" id="PRY34046.1"/>
    </source>
</evidence>
<dbReference type="Proteomes" id="UP000239494">
    <property type="component" value="Unassembled WGS sequence"/>
</dbReference>
<comment type="caution">
    <text evidence="1">The sequence shown here is derived from an EMBL/GenBank/DDBJ whole genome shotgun (WGS) entry which is preliminary data.</text>
</comment>
<proteinExistence type="predicted"/>
<dbReference type="AlphaFoldDB" id="A0A2T0SKW6"/>
<dbReference type="EMBL" id="PVTF01000018">
    <property type="protein sequence ID" value="PRY34046.1"/>
    <property type="molecule type" value="Genomic_DNA"/>
</dbReference>
<evidence type="ECO:0000313" key="2">
    <source>
        <dbReference type="Proteomes" id="UP000239494"/>
    </source>
</evidence>
<reference evidence="1 2" key="1">
    <citation type="submission" date="2018-03" db="EMBL/GenBank/DDBJ databases">
        <title>Genomic Encyclopedia of Archaeal and Bacterial Type Strains, Phase II (KMG-II): from individual species to whole genera.</title>
        <authorList>
            <person name="Goeker M."/>
        </authorList>
    </citation>
    <scope>NUCLEOTIDE SEQUENCE [LARGE SCALE GENOMIC DNA]</scope>
    <source>
        <strain evidence="1 2">DSM 44720</strain>
    </source>
</reference>
<organism evidence="1 2">
    <name type="scientific">Umezawaea tangerina</name>
    <dbReference type="NCBI Taxonomy" id="84725"/>
    <lineage>
        <taxon>Bacteria</taxon>
        <taxon>Bacillati</taxon>
        <taxon>Actinomycetota</taxon>
        <taxon>Actinomycetes</taxon>
        <taxon>Pseudonocardiales</taxon>
        <taxon>Pseudonocardiaceae</taxon>
        <taxon>Umezawaea</taxon>
    </lineage>
</organism>
<gene>
    <name evidence="1" type="ORF">CLV43_11872</name>
</gene>
<sequence>MTELIEDCADIPRSITHAEHPLPAPRAAASWEVDDTTARRFEGINEYGV</sequence>
<protein>
    <submittedName>
        <fullName evidence="1">Uncharacterized protein</fullName>
    </submittedName>
</protein>
<keyword evidence="2" id="KW-1185">Reference proteome</keyword>
<accession>A0A2T0SKW6</accession>
<name>A0A2T0SKW6_9PSEU</name>